<keyword evidence="12" id="KW-1185">Reference proteome</keyword>
<feature type="transmembrane region" description="Helical" evidence="9">
    <location>
        <begin position="195"/>
        <end position="214"/>
    </location>
</feature>
<feature type="transmembrane region" description="Helical" evidence="9">
    <location>
        <begin position="122"/>
        <end position="144"/>
    </location>
</feature>
<dbReference type="AlphaFoldDB" id="A0A916ZY99"/>
<comment type="catalytic activity">
    <reaction evidence="9">
        <text>N-terminal S-1,2-diacyl-sn-glyceryl-L-cysteinyl-[lipoprotein] + a glycerophospholipid = N-acyl-S-1,2-diacyl-sn-glyceryl-L-cysteinyl-[lipoprotein] + a 2-acyl-sn-glycero-3-phospholipid + H(+)</text>
        <dbReference type="Rhea" id="RHEA:48228"/>
        <dbReference type="Rhea" id="RHEA-COMP:14681"/>
        <dbReference type="Rhea" id="RHEA-COMP:14684"/>
        <dbReference type="ChEBI" id="CHEBI:15378"/>
        <dbReference type="ChEBI" id="CHEBI:136912"/>
        <dbReference type="ChEBI" id="CHEBI:140656"/>
        <dbReference type="ChEBI" id="CHEBI:140657"/>
        <dbReference type="ChEBI" id="CHEBI:140660"/>
        <dbReference type="EC" id="2.3.1.269"/>
    </reaction>
</comment>
<protein>
    <recommendedName>
        <fullName evidence="9">Apolipoprotein N-acyltransferase</fullName>
        <shortName evidence="9">ALP N-acyltransferase</shortName>
        <ecNumber evidence="9">2.3.1.269</ecNumber>
    </recommendedName>
</protein>
<keyword evidence="3 9" id="KW-1003">Cell membrane</keyword>
<comment type="pathway">
    <text evidence="9">Protein modification; lipoprotein biosynthesis (N-acyl transfer).</text>
</comment>
<comment type="subcellular location">
    <subcellularLocation>
        <location evidence="1 9">Cell membrane</location>
        <topology evidence="1 9">Multi-pass membrane protein</topology>
    </subcellularLocation>
</comment>
<evidence type="ECO:0000256" key="2">
    <source>
        <dbReference type="ARBA" id="ARBA00010065"/>
    </source>
</evidence>
<dbReference type="InterPro" id="IPR003010">
    <property type="entry name" value="C-N_Hydrolase"/>
</dbReference>
<dbReference type="Pfam" id="PF20154">
    <property type="entry name" value="LNT_N"/>
    <property type="match status" value="1"/>
</dbReference>
<keyword evidence="7 9" id="KW-0472">Membrane</keyword>
<dbReference type="GO" id="GO:0005886">
    <property type="term" value="C:plasma membrane"/>
    <property type="evidence" value="ECO:0007669"/>
    <property type="project" value="UniProtKB-SubCell"/>
</dbReference>
<evidence type="ECO:0000313" key="12">
    <source>
        <dbReference type="Proteomes" id="UP000635071"/>
    </source>
</evidence>
<dbReference type="PANTHER" id="PTHR38686:SF1">
    <property type="entry name" value="APOLIPOPROTEIN N-ACYLTRANSFERASE"/>
    <property type="match status" value="1"/>
</dbReference>
<dbReference type="PANTHER" id="PTHR38686">
    <property type="entry name" value="APOLIPOPROTEIN N-ACYLTRANSFERASE"/>
    <property type="match status" value="1"/>
</dbReference>
<feature type="transmembrane region" description="Helical" evidence="9">
    <location>
        <begin position="490"/>
        <end position="509"/>
    </location>
</feature>
<gene>
    <name evidence="9 11" type="primary">lnt</name>
    <name evidence="11" type="ORF">GCM10011529_26300</name>
</gene>
<evidence type="ECO:0000256" key="4">
    <source>
        <dbReference type="ARBA" id="ARBA00022679"/>
    </source>
</evidence>
<dbReference type="NCBIfam" id="TIGR00546">
    <property type="entry name" value="lnt"/>
    <property type="match status" value="1"/>
</dbReference>
<dbReference type="InterPro" id="IPR036526">
    <property type="entry name" value="C-N_Hydrolase_sf"/>
</dbReference>
<evidence type="ECO:0000256" key="1">
    <source>
        <dbReference type="ARBA" id="ARBA00004651"/>
    </source>
</evidence>
<sequence length="514" mass="53297">MLHARLSNPLAALCAILAGGVAALGFEPWNLVPLTVLGIAVLTALVDTAPSVRAAAKRGWLFGAGHFAAGLTWIATAFTFQAKMPAGLGWVAVIGLAMFLAIYVALAAALARGFAKGPLGRVLILAAAWMLAEWLRGWVLSGFAWNPLGAAWVDVPGVRQMAQYGGALALSGITVLLGGGLWLMARPGALRRERLVGVGVAAAVLVMGLAGTGLDRPQYDPDGPVVFLVQPNIGQDVKYSEGAGQRHLQVYLDLTRSALGAAAADRDAGALVLWSESSVPYAVEEDPEARALLASVLGPRDLLLFGGVAVIRDKGGEVTALTNSLFVIDASGRLLGRYDKAHLVPLGEYVPARPLMARLGLTRLTPGDVDFAAGPGPRTLALPGFPSVGVQICYEIIFPGAVVDPGDRPAWIANISNDAWFGASGPPQHLAQARLRAIEEGLPVARATPTGISAMIDAGGNVVVSHPAGTQGVVSSALPPALAPTVFARWGHGVTLGFGLLLVCVGVWVDRRRG</sequence>
<dbReference type="GO" id="GO:0042158">
    <property type="term" value="P:lipoprotein biosynthetic process"/>
    <property type="evidence" value="ECO:0007669"/>
    <property type="project" value="UniProtKB-UniRule"/>
</dbReference>
<reference evidence="11" key="1">
    <citation type="journal article" date="2014" name="Int. J. Syst. Evol. Microbiol.">
        <title>Complete genome sequence of Corynebacterium casei LMG S-19264T (=DSM 44701T), isolated from a smear-ripened cheese.</title>
        <authorList>
            <consortium name="US DOE Joint Genome Institute (JGI-PGF)"/>
            <person name="Walter F."/>
            <person name="Albersmeier A."/>
            <person name="Kalinowski J."/>
            <person name="Ruckert C."/>
        </authorList>
    </citation>
    <scope>NUCLEOTIDE SEQUENCE</scope>
    <source>
        <strain evidence="11">CGMCC 1.15519</strain>
    </source>
</reference>
<dbReference type="RefSeq" id="WP_188763464.1">
    <property type="nucleotide sequence ID" value="NZ_BMJM01000010.1"/>
</dbReference>
<comment type="function">
    <text evidence="9">Catalyzes the phospholipid dependent N-acylation of the N-terminal cysteine of apolipoprotein, the last step in lipoprotein maturation.</text>
</comment>
<evidence type="ECO:0000256" key="3">
    <source>
        <dbReference type="ARBA" id="ARBA00022475"/>
    </source>
</evidence>
<proteinExistence type="inferred from homology"/>
<comment type="caution">
    <text evidence="11">The sequence shown here is derived from an EMBL/GenBank/DDBJ whole genome shotgun (WGS) entry which is preliminary data.</text>
</comment>
<accession>A0A916ZY99</accession>
<evidence type="ECO:0000256" key="8">
    <source>
        <dbReference type="ARBA" id="ARBA00023315"/>
    </source>
</evidence>
<dbReference type="InterPro" id="IPR045378">
    <property type="entry name" value="LNT_N"/>
</dbReference>
<dbReference type="GO" id="GO:0016410">
    <property type="term" value="F:N-acyltransferase activity"/>
    <property type="evidence" value="ECO:0007669"/>
    <property type="project" value="UniProtKB-UniRule"/>
</dbReference>
<dbReference type="PROSITE" id="PS50263">
    <property type="entry name" value="CN_HYDROLASE"/>
    <property type="match status" value="1"/>
</dbReference>
<organism evidence="11 12">
    <name type="scientific">Sandarakinorhabdus glacialis</name>
    <dbReference type="NCBI Taxonomy" id="1614636"/>
    <lineage>
        <taxon>Bacteria</taxon>
        <taxon>Pseudomonadati</taxon>
        <taxon>Pseudomonadota</taxon>
        <taxon>Alphaproteobacteria</taxon>
        <taxon>Sphingomonadales</taxon>
        <taxon>Sphingosinicellaceae</taxon>
        <taxon>Sandarakinorhabdus</taxon>
    </lineage>
</organism>
<keyword evidence="8 9" id="KW-0012">Acyltransferase</keyword>
<name>A0A916ZY99_9SPHN</name>
<evidence type="ECO:0000256" key="6">
    <source>
        <dbReference type="ARBA" id="ARBA00022989"/>
    </source>
</evidence>
<dbReference type="EMBL" id="BMJM01000010">
    <property type="protein sequence ID" value="GGE18624.1"/>
    <property type="molecule type" value="Genomic_DNA"/>
</dbReference>
<dbReference type="HAMAP" id="MF_01148">
    <property type="entry name" value="Lnt"/>
    <property type="match status" value="1"/>
</dbReference>
<keyword evidence="5 9" id="KW-0812">Transmembrane</keyword>
<dbReference type="Proteomes" id="UP000635071">
    <property type="component" value="Unassembled WGS sequence"/>
</dbReference>
<feature type="transmembrane region" description="Helical" evidence="9">
    <location>
        <begin position="164"/>
        <end position="183"/>
    </location>
</feature>
<dbReference type="CDD" id="cd07571">
    <property type="entry name" value="ALP_N-acyl_transferase"/>
    <property type="match status" value="1"/>
</dbReference>
<evidence type="ECO:0000256" key="9">
    <source>
        <dbReference type="HAMAP-Rule" id="MF_01148"/>
    </source>
</evidence>
<evidence type="ECO:0000313" key="11">
    <source>
        <dbReference type="EMBL" id="GGE18624.1"/>
    </source>
</evidence>
<dbReference type="EC" id="2.3.1.269" evidence="9"/>
<dbReference type="Pfam" id="PF00795">
    <property type="entry name" value="CN_hydrolase"/>
    <property type="match status" value="1"/>
</dbReference>
<feature type="transmembrane region" description="Helical" evidence="9">
    <location>
        <begin position="59"/>
        <end position="82"/>
    </location>
</feature>
<dbReference type="InterPro" id="IPR004563">
    <property type="entry name" value="Apolipo_AcylTrfase"/>
</dbReference>
<evidence type="ECO:0000256" key="5">
    <source>
        <dbReference type="ARBA" id="ARBA00022692"/>
    </source>
</evidence>
<feature type="transmembrane region" description="Helical" evidence="9">
    <location>
        <begin position="33"/>
        <end position="52"/>
    </location>
</feature>
<dbReference type="SUPFAM" id="SSF56317">
    <property type="entry name" value="Carbon-nitrogen hydrolase"/>
    <property type="match status" value="1"/>
</dbReference>
<feature type="transmembrane region" description="Helical" evidence="9">
    <location>
        <begin position="88"/>
        <end position="110"/>
    </location>
</feature>
<evidence type="ECO:0000256" key="7">
    <source>
        <dbReference type="ARBA" id="ARBA00023136"/>
    </source>
</evidence>
<keyword evidence="4 9" id="KW-0808">Transferase</keyword>
<comment type="similarity">
    <text evidence="2 9">Belongs to the CN hydrolase family. Apolipoprotein N-acyltransferase subfamily.</text>
</comment>
<reference evidence="11" key="2">
    <citation type="submission" date="2020-09" db="EMBL/GenBank/DDBJ databases">
        <authorList>
            <person name="Sun Q."/>
            <person name="Zhou Y."/>
        </authorList>
    </citation>
    <scope>NUCLEOTIDE SEQUENCE</scope>
    <source>
        <strain evidence="11">CGMCC 1.15519</strain>
    </source>
</reference>
<evidence type="ECO:0000259" key="10">
    <source>
        <dbReference type="PROSITE" id="PS50263"/>
    </source>
</evidence>
<dbReference type="Gene3D" id="3.60.110.10">
    <property type="entry name" value="Carbon-nitrogen hydrolase"/>
    <property type="match status" value="1"/>
</dbReference>
<keyword evidence="6 9" id="KW-1133">Transmembrane helix</keyword>
<feature type="domain" description="CN hydrolase" evidence="10">
    <location>
        <begin position="229"/>
        <end position="480"/>
    </location>
</feature>